<dbReference type="Proteomes" id="UP000214720">
    <property type="component" value="Unassembled WGS sequence"/>
</dbReference>
<name>A0A226WU99_CABSO</name>
<dbReference type="EMBL" id="MTHB01000216">
    <property type="protein sequence ID" value="OXC74429.1"/>
    <property type="molecule type" value="Genomic_DNA"/>
</dbReference>
<dbReference type="AlphaFoldDB" id="A0A226WU99"/>
<comment type="caution">
    <text evidence="1">The sequence shown here is derived from an EMBL/GenBank/DDBJ whole genome shotgun (WGS) entry which is preliminary data.</text>
</comment>
<gene>
    <name evidence="1" type="ORF">BSU04_32045</name>
</gene>
<sequence>MATIDRLVFVGMPFVGAGGSNPLINAVRALRGARDPVPKLKSLWIVV</sequence>
<evidence type="ECO:0000313" key="2">
    <source>
        <dbReference type="Proteomes" id="UP000214720"/>
    </source>
</evidence>
<protein>
    <submittedName>
        <fullName evidence="1">Uncharacterized protein</fullName>
    </submittedName>
</protein>
<organism evidence="1 2">
    <name type="scientific">Caballeronia sordidicola</name>
    <name type="common">Burkholderia sordidicola</name>
    <dbReference type="NCBI Taxonomy" id="196367"/>
    <lineage>
        <taxon>Bacteria</taxon>
        <taxon>Pseudomonadati</taxon>
        <taxon>Pseudomonadota</taxon>
        <taxon>Betaproteobacteria</taxon>
        <taxon>Burkholderiales</taxon>
        <taxon>Burkholderiaceae</taxon>
        <taxon>Caballeronia</taxon>
    </lineage>
</organism>
<evidence type="ECO:0000313" key="1">
    <source>
        <dbReference type="EMBL" id="OXC74429.1"/>
    </source>
</evidence>
<accession>A0A226WU99</accession>
<proteinExistence type="predicted"/>
<reference evidence="2" key="1">
    <citation type="submission" date="2017-01" db="EMBL/GenBank/DDBJ databases">
        <title>Genome Analysis of Deinococcus marmoris KOPRI26562.</title>
        <authorList>
            <person name="Kim J.H."/>
            <person name="Oh H.-M."/>
        </authorList>
    </citation>
    <scope>NUCLEOTIDE SEQUENCE [LARGE SCALE GENOMIC DNA]</scope>
    <source>
        <strain evidence="2">PAMC 26633</strain>
    </source>
</reference>